<dbReference type="RefSeq" id="WP_255188973.1">
    <property type="nucleotide sequence ID" value="NZ_CP113517.1"/>
</dbReference>
<dbReference type="SUPFAM" id="SSF50331">
    <property type="entry name" value="MOP-like"/>
    <property type="match status" value="2"/>
</dbReference>
<dbReference type="EMBL" id="CP113517">
    <property type="protein sequence ID" value="WAR43984.1"/>
    <property type="molecule type" value="Genomic_DNA"/>
</dbReference>
<evidence type="ECO:0000256" key="2">
    <source>
        <dbReference type="ARBA" id="ARBA00022448"/>
    </source>
</evidence>
<dbReference type="Gene3D" id="1.10.10.10">
    <property type="entry name" value="Winged helix-like DNA-binding domain superfamily/Winged helix DNA-binding domain"/>
    <property type="match status" value="1"/>
</dbReference>
<keyword evidence="8" id="KW-1185">Reference proteome</keyword>
<comment type="similarity">
    <text evidence="1 5">Belongs to the ModE family.</text>
</comment>
<dbReference type="Proteomes" id="UP001162780">
    <property type="component" value="Chromosome"/>
</dbReference>
<dbReference type="InterPro" id="IPR005116">
    <property type="entry name" value="Transp-assoc_OB_typ1"/>
</dbReference>
<keyword evidence="3 5" id="KW-0500">Molybdenum</keyword>
<evidence type="ECO:0000256" key="1">
    <source>
        <dbReference type="ARBA" id="ARBA00008110"/>
    </source>
</evidence>
<gene>
    <name evidence="7" type="ORF">NM686_016640</name>
</gene>
<evidence type="ECO:0000259" key="6">
    <source>
        <dbReference type="PROSITE" id="PS51866"/>
    </source>
</evidence>
<dbReference type="InterPro" id="IPR036388">
    <property type="entry name" value="WH-like_DNA-bd_sf"/>
</dbReference>
<dbReference type="PANTHER" id="PTHR30432">
    <property type="entry name" value="TRANSCRIPTIONAL REGULATOR MODE"/>
    <property type="match status" value="1"/>
</dbReference>
<evidence type="ECO:0000313" key="8">
    <source>
        <dbReference type="Proteomes" id="UP001162780"/>
    </source>
</evidence>
<dbReference type="PIRSF" id="PIRSF005763">
    <property type="entry name" value="Txn_reg_ModE"/>
    <property type="match status" value="1"/>
</dbReference>
<evidence type="ECO:0000256" key="5">
    <source>
        <dbReference type="PIRNR" id="PIRNR005763"/>
    </source>
</evidence>
<evidence type="ECO:0000256" key="3">
    <source>
        <dbReference type="ARBA" id="ARBA00022505"/>
    </source>
</evidence>
<proteinExistence type="inferred from homology"/>
<dbReference type="InterPro" id="IPR016462">
    <property type="entry name" value="ModE"/>
</dbReference>
<protein>
    <submittedName>
        <fullName evidence="7">TOBE domain-containing protein</fullName>
    </submittedName>
</protein>
<organism evidence="7 8">
    <name type="scientific">Methylomonas rapida</name>
    <dbReference type="NCBI Taxonomy" id="2963939"/>
    <lineage>
        <taxon>Bacteria</taxon>
        <taxon>Pseudomonadati</taxon>
        <taxon>Pseudomonadota</taxon>
        <taxon>Gammaproteobacteria</taxon>
        <taxon>Methylococcales</taxon>
        <taxon>Methylococcaceae</taxon>
        <taxon>Methylomonas</taxon>
    </lineage>
</organism>
<dbReference type="PROSITE" id="PS51866">
    <property type="entry name" value="MOP"/>
    <property type="match status" value="2"/>
</dbReference>
<sequence>MLITDRITQHTAPMALVEAELRLAGVLDTRMIGLLQAIDQTGSINQAAKQMGLSYKGAWQIIERANNLAPKVLIATAIGGSKGGGTCLTEAGKSLVHLFAQLEQQHQQFLAELNRSLAADPDTLLLLQRLVVKTSARNQLFGTVTAIETGAVYAKVIVELKGGEHVVVNIGMTDLQAMGLRVDADAVILLNPADILLITDAEQHYLVSNRLPGRVVRIRQDEVSAEVMLALSGGEMLSVSLTAQSLKNMSITEGLNLWAIFNSQAPIVGIDQ</sequence>
<dbReference type="InterPro" id="IPR051815">
    <property type="entry name" value="Molybdate_resp_trans_reg"/>
</dbReference>
<evidence type="ECO:0000313" key="7">
    <source>
        <dbReference type="EMBL" id="WAR43984.1"/>
    </source>
</evidence>
<dbReference type="InterPro" id="IPR008995">
    <property type="entry name" value="Mo/tungstate-bd_C_term_dom"/>
</dbReference>
<keyword evidence="2 5" id="KW-0813">Transport</keyword>
<dbReference type="PANTHER" id="PTHR30432:SF1">
    <property type="entry name" value="DNA-BINDING TRANSCRIPTIONAL DUAL REGULATOR MODE"/>
    <property type="match status" value="1"/>
</dbReference>
<dbReference type="InterPro" id="IPR004606">
    <property type="entry name" value="Mop_domain"/>
</dbReference>
<dbReference type="Gene3D" id="2.40.50.100">
    <property type="match status" value="2"/>
</dbReference>
<reference evidence="7" key="1">
    <citation type="submission" date="2022-11" db="EMBL/GenBank/DDBJ databases">
        <title>Methylomonas rapida sp. nov., Carotenoid-Producing Obligate Methanotrophs with High Growth Characteristics and Biotechnological Potential.</title>
        <authorList>
            <person name="Tikhonova E.N."/>
            <person name="Suleimanov R.Z."/>
            <person name="Miroshnikov K."/>
            <person name="Oshkin I.Y."/>
            <person name="Belova S.E."/>
            <person name="Danilova O.V."/>
            <person name="Ashikhmin A."/>
            <person name="Konopkin A."/>
            <person name="But S.Y."/>
            <person name="Khmelenina V.N."/>
            <person name="Kuznetsov N."/>
            <person name="Pimenov N.V."/>
            <person name="Dedysh S.N."/>
        </authorList>
    </citation>
    <scope>NUCLEOTIDE SEQUENCE</scope>
    <source>
        <strain evidence="7">MP1</strain>
    </source>
</reference>
<accession>A0ABY7GGP6</accession>
<dbReference type="Pfam" id="PF03459">
    <property type="entry name" value="TOBE"/>
    <property type="match status" value="2"/>
</dbReference>
<dbReference type="InterPro" id="IPR036390">
    <property type="entry name" value="WH_DNA-bd_sf"/>
</dbReference>
<feature type="domain" description="Mop" evidence="6">
    <location>
        <begin position="204"/>
        <end position="270"/>
    </location>
</feature>
<feature type="domain" description="Mop" evidence="6">
    <location>
        <begin position="133"/>
        <end position="199"/>
    </location>
</feature>
<dbReference type="SUPFAM" id="SSF46785">
    <property type="entry name" value="Winged helix' DNA-binding domain"/>
    <property type="match status" value="1"/>
</dbReference>
<name>A0ABY7GGP6_9GAMM</name>
<keyword evidence="4" id="KW-0677">Repeat</keyword>
<evidence type="ECO:0000256" key="4">
    <source>
        <dbReference type="ARBA" id="ARBA00022737"/>
    </source>
</evidence>